<feature type="domain" description="LRRC37A/B like protein 1 C-terminal" evidence="4">
    <location>
        <begin position="523"/>
        <end position="588"/>
    </location>
</feature>
<dbReference type="Pfam" id="PF13855">
    <property type="entry name" value="LRR_8"/>
    <property type="match status" value="1"/>
</dbReference>
<dbReference type="AlphaFoldDB" id="A0A674HPJ0"/>
<evidence type="ECO:0000313" key="5">
    <source>
        <dbReference type="Ensembl" id="ENSTGUP00000037665.1"/>
    </source>
</evidence>
<keyword evidence="6" id="KW-1185">Reference proteome</keyword>
<reference evidence="5 6" key="1">
    <citation type="journal article" date="2010" name="Nature">
        <title>The genome of a songbird.</title>
        <authorList>
            <person name="Warren W.C."/>
            <person name="Clayton D.F."/>
            <person name="Ellegren H."/>
            <person name="Arnold A.P."/>
            <person name="Hillier L.W."/>
            <person name="Kunstner A."/>
            <person name="Searle S."/>
            <person name="White S."/>
            <person name="Vilella A.J."/>
            <person name="Fairley S."/>
            <person name="Heger A."/>
            <person name="Kong L."/>
            <person name="Ponting C.P."/>
            <person name="Jarvis E.D."/>
            <person name="Mello C.V."/>
            <person name="Minx P."/>
            <person name="Lovell P."/>
            <person name="Velho T.A."/>
            <person name="Ferris M."/>
            <person name="Balakrishnan C.N."/>
            <person name="Sinha S."/>
            <person name="Blatti C."/>
            <person name="London S.E."/>
            <person name="Li Y."/>
            <person name="Lin Y.C."/>
            <person name="George J."/>
            <person name="Sweedler J."/>
            <person name="Southey B."/>
            <person name="Gunaratne P."/>
            <person name="Watson M."/>
            <person name="Nam K."/>
            <person name="Backstrom N."/>
            <person name="Smeds L."/>
            <person name="Nabholz B."/>
            <person name="Itoh Y."/>
            <person name="Whitney O."/>
            <person name="Pfenning A.R."/>
            <person name="Howard J."/>
            <person name="Volker M."/>
            <person name="Skinner B.M."/>
            <person name="Griffin D.K."/>
            <person name="Ye L."/>
            <person name="McLaren W.M."/>
            <person name="Flicek P."/>
            <person name="Quesada V."/>
            <person name="Velasco G."/>
            <person name="Lopez-Otin C."/>
            <person name="Puente X.S."/>
            <person name="Olender T."/>
            <person name="Lancet D."/>
            <person name="Smit A.F."/>
            <person name="Hubley R."/>
            <person name="Konkel M.K."/>
            <person name="Walker J.A."/>
            <person name="Batzer M.A."/>
            <person name="Gu W."/>
            <person name="Pollock D.D."/>
            <person name="Chen L."/>
            <person name="Cheng Z."/>
            <person name="Eichler E.E."/>
            <person name="Stapley J."/>
            <person name="Slate J."/>
            <person name="Ekblom R."/>
            <person name="Birkhead T."/>
            <person name="Burke T."/>
            <person name="Burt D."/>
            <person name="Scharff C."/>
            <person name="Adam I."/>
            <person name="Richard H."/>
            <person name="Sultan M."/>
            <person name="Soldatov A."/>
            <person name="Lehrach H."/>
            <person name="Edwards S.V."/>
            <person name="Yang S.P."/>
            <person name="Li X."/>
            <person name="Graves T."/>
            <person name="Fulton L."/>
            <person name="Nelson J."/>
            <person name="Chinwalla A."/>
            <person name="Hou S."/>
            <person name="Mardis E.R."/>
            <person name="Wilson R.K."/>
        </authorList>
    </citation>
    <scope>NUCLEOTIDE SEQUENCE [LARGE SCALE GENOMIC DNA]</scope>
</reference>
<dbReference type="Ensembl" id="ENSTGUT00000045003.1">
    <property type="protein sequence ID" value="ENSTGUP00000024688.1"/>
    <property type="gene ID" value="ENSTGUG00000029217.1"/>
</dbReference>
<dbReference type="Gene3D" id="3.80.10.10">
    <property type="entry name" value="Ribonuclease Inhibitor"/>
    <property type="match status" value="1"/>
</dbReference>
<keyword evidence="1" id="KW-0433">Leucine-rich repeat</keyword>
<accession>A0A674HPJ0</accession>
<name>A0A674HPJ0_TAEGU</name>
<dbReference type="InterPro" id="IPR001611">
    <property type="entry name" value="Leu-rich_rpt"/>
</dbReference>
<dbReference type="InterPro" id="IPR029423">
    <property type="entry name" value="LRRC37AB_C"/>
</dbReference>
<evidence type="ECO:0000313" key="6">
    <source>
        <dbReference type="Proteomes" id="UP000007754"/>
    </source>
</evidence>
<evidence type="ECO:0000256" key="1">
    <source>
        <dbReference type="ARBA" id="ARBA00022614"/>
    </source>
</evidence>
<keyword evidence="2" id="KW-0677">Repeat</keyword>
<dbReference type="InterPro" id="IPR032675">
    <property type="entry name" value="LRR_dom_sf"/>
</dbReference>
<dbReference type="Ensembl" id="ENSTGUT00000039949.1">
    <property type="protein sequence ID" value="ENSTGUP00000037665.1"/>
    <property type="gene ID" value="ENSTGUG00000029217.1"/>
</dbReference>
<dbReference type="OMA" id="WFFQKLL"/>
<dbReference type="InterPro" id="IPR003591">
    <property type="entry name" value="Leu-rich_rpt_typical-subtyp"/>
</dbReference>
<evidence type="ECO:0000259" key="4">
    <source>
        <dbReference type="Pfam" id="PF14914"/>
    </source>
</evidence>
<dbReference type="InterPro" id="IPR015753">
    <property type="entry name" value="LRRC37"/>
</dbReference>
<dbReference type="SUPFAM" id="SSF52058">
    <property type="entry name" value="L domain-like"/>
    <property type="match status" value="1"/>
</dbReference>
<organism evidence="5 6">
    <name type="scientific">Taeniopygia guttata</name>
    <name type="common">Zebra finch</name>
    <name type="synonym">Poephila guttata</name>
    <dbReference type="NCBI Taxonomy" id="59729"/>
    <lineage>
        <taxon>Eukaryota</taxon>
        <taxon>Metazoa</taxon>
        <taxon>Chordata</taxon>
        <taxon>Craniata</taxon>
        <taxon>Vertebrata</taxon>
        <taxon>Euteleostomi</taxon>
        <taxon>Archelosauria</taxon>
        <taxon>Archosauria</taxon>
        <taxon>Dinosauria</taxon>
        <taxon>Saurischia</taxon>
        <taxon>Theropoda</taxon>
        <taxon>Coelurosauria</taxon>
        <taxon>Aves</taxon>
        <taxon>Neognathae</taxon>
        <taxon>Neoaves</taxon>
        <taxon>Telluraves</taxon>
        <taxon>Australaves</taxon>
        <taxon>Passeriformes</taxon>
        <taxon>Passeroidea</taxon>
        <taxon>Estrildidae</taxon>
        <taxon>Estrildinae</taxon>
        <taxon>Taeniopygia</taxon>
    </lineage>
</organism>
<dbReference type="Proteomes" id="UP000007754">
    <property type="component" value="Chromosome 27"/>
</dbReference>
<dbReference type="SMART" id="SM00369">
    <property type="entry name" value="LRR_TYP"/>
    <property type="match status" value="2"/>
</dbReference>
<feature type="region of interest" description="Disordered" evidence="3">
    <location>
        <begin position="379"/>
        <end position="408"/>
    </location>
</feature>
<evidence type="ECO:0000256" key="2">
    <source>
        <dbReference type="ARBA" id="ARBA00022737"/>
    </source>
</evidence>
<dbReference type="Pfam" id="PF14914">
    <property type="entry name" value="LRRC37AB_C"/>
    <property type="match status" value="1"/>
</dbReference>
<protein>
    <recommendedName>
        <fullName evidence="4">LRRC37A/B like protein 1 C-terminal domain-containing protein</fullName>
    </recommendedName>
</protein>
<dbReference type="GeneTree" id="ENSGT00530000063282"/>
<feature type="compositionally biased region" description="Basic and acidic residues" evidence="3">
    <location>
        <begin position="385"/>
        <end position="397"/>
    </location>
</feature>
<dbReference type="PANTHER" id="PTHR23045:SF9">
    <property type="entry name" value="LEUCINE RICH REPEAT CONTAINING 37A-RELATED"/>
    <property type="match status" value="1"/>
</dbReference>
<sequence length="674" mass="75685">MVPFVPPGMQAAEASKRDRANGSDICCSNCNRDLSCNEILSIEERAFEPLPFLKFLNLSGNGLTRIRSGTFQAWHGMQFLQELILSHNPLAVIADAAFFKLPSVSSLDLSATQVTPQTLLLLLQSTVSLETLQVPKEAACCLCQERPRPESPCRTIQFLCQKLCSTSAPQCAHTTALEARGETMDMEQRRELNSSPVLSLKPKEPSLGDDGTATLAVALALSTEGYVSSLDSSRPNSYPPQHLLGHEGQRSADDLRAKLKKKVHKAESIKTVESIVPHQPQPAWLKHLVGKAPSSWDHKQQEAHLNRQAINPWDVAGGLNPNHYNSLDQPLRYEVEGQSPRQNSIMSIKEQQGSRQKQMDSRLNWQILNPWYVVGGLNPNDDDSSFGHHRDKEKDPAPRQNYVNSHKQPKEWDSQYWVGHNQLFYQVLSPVNAEQEPRATDTKDEQRLNRNLDFLSDPLVQSHPAASRRGGAMAGEEHSSIDSHLLITSDTTDTHWKQEDEGSRFLNKPWSPQSPDLAPVHRELLETTADRLVRLLVPDKSLQMFMAHVERALMEDCSLPQLKQACAKMVSKIGLLLKVLSVRQGNQGASDGMGRCPLQVNIYKHTALEEDQETTEKVGELQGLLHVSFWARENRRTNSLAPHDLLSFFLSQSQRPWMRQSRSLYCCLSSQSFY</sequence>
<proteinExistence type="predicted"/>
<dbReference type="PANTHER" id="PTHR23045">
    <property type="entry name" value="LEUCINE-RICH REPEAT-CONTAINING PROTEIN 37A"/>
    <property type="match status" value="1"/>
</dbReference>
<reference evidence="5" key="2">
    <citation type="submission" date="2025-05" db="UniProtKB">
        <authorList>
            <consortium name="Ensembl"/>
        </authorList>
    </citation>
    <scope>IDENTIFICATION</scope>
</reference>
<evidence type="ECO:0000256" key="3">
    <source>
        <dbReference type="SAM" id="MobiDB-lite"/>
    </source>
</evidence>